<dbReference type="PROSITE" id="PS50110">
    <property type="entry name" value="RESPONSE_REGULATORY"/>
    <property type="match status" value="1"/>
</dbReference>
<dbReference type="PROSITE" id="PS50113">
    <property type="entry name" value="PAC"/>
    <property type="match status" value="1"/>
</dbReference>
<dbReference type="PANTHER" id="PTHR43065:SF42">
    <property type="entry name" value="TWO-COMPONENT SENSOR PPRA"/>
    <property type="match status" value="1"/>
</dbReference>
<dbReference type="InterPro" id="IPR004358">
    <property type="entry name" value="Sig_transdc_His_kin-like_C"/>
</dbReference>
<gene>
    <name evidence="14" type="ORF">MTBBW1_760004</name>
</gene>
<dbReference type="SUPFAM" id="SSF52172">
    <property type="entry name" value="CheY-like"/>
    <property type="match status" value="1"/>
</dbReference>
<dbReference type="Gene3D" id="3.40.50.2300">
    <property type="match status" value="1"/>
</dbReference>
<evidence type="ECO:0000256" key="2">
    <source>
        <dbReference type="ARBA" id="ARBA00004370"/>
    </source>
</evidence>
<proteinExistence type="predicted"/>
<keyword evidence="6 14" id="KW-0418">Kinase</keyword>
<dbReference type="SMART" id="SM00387">
    <property type="entry name" value="HATPase_c"/>
    <property type="match status" value="1"/>
</dbReference>
<dbReference type="InterPro" id="IPR005467">
    <property type="entry name" value="His_kinase_dom"/>
</dbReference>
<evidence type="ECO:0000259" key="11">
    <source>
        <dbReference type="PROSITE" id="PS50112"/>
    </source>
</evidence>
<evidence type="ECO:0000259" key="9">
    <source>
        <dbReference type="PROSITE" id="PS50109"/>
    </source>
</evidence>
<evidence type="ECO:0000256" key="4">
    <source>
        <dbReference type="ARBA" id="ARBA00022553"/>
    </source>
</evidence>
<dbReference type="CDD" id="cd00082">
    <property type="entry name" value="HisKA"/>
    <property type="match status" value="1"/>
</dbReference>
<dbReference type="InterPro" id="IPR003660">
    <property type="entry name" value="HAMP_dom"/>
</dbReference>
<feature type="transmembrane region" description="Helical" evidence="8">
    <location>
        <begin position="29"/>
        <end position="53"/>
    </location>
</feature>
<keyword evidence="4 7" id="KW-0597">Phosphoprotein</keyword>
<dbReference type="PROSITE" id="PS50109">
    <property type="entry name" value="HIS_KIN"/>
    <property type="match status" value="1"/>
</dbReference>
<evidence type="ECO:0000256" key="8">
    <source>
        <dbReference type="SAM" id="Phobius"/>
    </source>
</evidence>
<evidence type="ECO:0000256" key="3">
    <source>
        <dbReference type="ARBA" id="ARBA00012438"/>
    </source>
</evidence>
<feature type="domain" description="PAC" evidence="12">
    <location>
        <begin position="314"/>
        <end position="366"/>
    </location>
</feature>
<dbReference type="Pfam" id="PF02518">
    <property type="entry name" value="HATPase_c"/>
    <property type="match status" value="1"/>
</dbReference>
<protein>
    <recommendedName>
        <fullName evidence="3">histidine kinase</fullName>
        <ecNumber evidence="3">2.7.13.3</ecNumber>
    </recommendedName>
</protein>
<feature type="domain" description="HAMP" evidence="13">
    <location>
        <begin position="185"/>
        <end position="237"/>
    </location>
</feature>
<dbReference type="InterPro" id="IPR003661">
    <property type="entry name" value="HisK_dim/P_dom"/>
</dbReference>
<dbReference type="SMART" id="SM00091">
    <property type="entry name" value="PAS"/>
    <property type="match status" value="1"/>
</dbReference>
<accession>A0A1W1HJA1</accession>
<reference evidence="14 15" key="1">
    <citation type="submission" date="2017-03" db="EMBL/GenBank/DDBJ databases">
        <authorList>
            <person name="Afonso C.L."/>
            <person name="Miller P.J."/>
            <person name="Scott M.A."/>
            <person name="Spackman E."/>
            <person name="Goraichik I."/>
            <person name="Dimitrov K.M."/>
            <person name="Suarez D.L."/>
            <person name="Swayne D.E."/>
        </authorList>
    </citation>
    <scope>NUCLEOTIDE SEQUENCE [LARGE SCALE GENOMIC DNA]</scope>
    <source>
        <strain evidence="14">PRJEB14757</strain>
    </source>
</reference>
<keyword evidence="8" id="KW-0812">Transmembrane</keyword>
<dbReference type="Gene3D" id="3.30.565.10">
    <property type="entry name" value="Histidine kinase-like ATPase, C-terminal domain"/>
    <property type="match status" value="1"/>
</dbReference>
<evidence type="ECO:0000256" key="6">
    <source>
        <dbReference type="ARBA" id="ARBA00022777"/>
    </source>
</evidence>
<dbReference type="GO" id="GO:0016020">
    <property type="term" value="C:membrane"/>
    <property type="evidence" value="ECO:0007669"/>
    <property type="project" value="UniProtKB-SubCell"/>
</dbReference>
<dbReference type="InterPro" id="IPR000014">
    <property type="entry name" value="PAS"/>
</dbReference>
<evidence type="ECO:0000256" key="1">
    <source>
        <dbReference type="ARBA" id="ARBA00000085"/>
    </source>
</evidence>
<dbReference type="InterPro" id="IPR035965">
    <property type="entry name" value="PAS-like_dom_sf"/>
</dbReference>
<dbReference type="SMART" id="SM00448">
    <property type="entry name" value="REC"/>
    <property type="match status" value="1"/>
</dbReference>
<feature type="modified residue" description="4-aspartylphosphate" evidence="7">
    <location>
        <position position="702"/>
    </location>
</feature>
<dbReference type="InterPro" id="IPR003594">
    <property type="entry name" value="HATPase_dom"/>
</dbReference>
<dbReference type="AlphaFoldDB" id="A0A1W1HJA1"/>
<evidence type="ECO:0000256" key="7">
    <source>
        <dbReference type="PROSITE-ProRule" id="PRU00169"/>
    </source>
</evidence>
<dbReference type="Proteomes" id="UP000191931">
    <property type="component" value="Unassembled WGS sequence"/>
</dbReference>
<dbReference type="Gene3D" id="6.10.340.10">
    <property type="match status" value="1"/>
</dbReference>
<keyword evidence="15" id="KW-1185">Reference proteome</keyword>
<dbReference type="PROSITE" id="PS50112">
    <property type="entry name" value="PAS"/>
    <property type="match status" value="1"/>
</dbReference>
<dbReference type="SUPFAM" id="SSF55874">
    <property type="entry name" value="ATPase domain of HSP90 chaperone/DNA topoisomerase II/histidine kinase"/>
    <property type="match status" value="1"/>
</dbReference>
<feature type="domain" description="Histidine kinase" evidence="9">
    <location>
        <begin position="386"/>
        <end position="627"/>
    </location>
</feature>
<dbReference type="EC" id="2.7.13.3" evidence="3"/>
<dbReference type="Gene3D" id="3.30.450.20">
    <property type="entry name" value="PAS domain"/>
    <property type="match status" value="1"/>
</dbReference>
<keyword evidence="8" id="KW-1133">Transmembrane helix</keyword>
<evidence type="ECO:0000256" key="5">
    <source>
        <dbReference type="ARBA" id="ARBA00022679"/>
    </source>
</evidence>
<keyword evidence="5 14" id="KW-0808">Transferase</keyword>
<dbReference type="PANTHER" id="PTHR43065">
    <property type="entry name" value="SENSOR HISTIDINE KINASE"/>
    <property type="match status" value="1"/>
</dbReference>
<feature type="domain" description="PAS" evidence="11">
    <location>
        <begin position="260"/>
        <end position="311"/>
    </location>
</feature>
<dbReference type="InterPro" id="IPR036097">
    <property type="entry name" value="HisK_dim/P_sf"/>
</dbReference>
<evidence type="ECO:0000259" key="12">
    <source>
        <dbReference type="PROSITE" id="PS50113"/>
    </source>
</evidence>
<dbReference type="NCBIfam" id="TIGR00229">
    <property type="entry name" value="sensory_box"/>
    <property type="match status" value="1"/>
</dbReference>
<dbReference type="InterPro" id="IPR000700">
    <property type="entry name" value="PAS-assoc_C"/>
</dbReference>
<dbReference type="GO" id="GO:0000155">
    <property type="term" value="F:phosphorelay sensor kinase activity"/>
    <property type="evidence" value="ECO:0007669"/>
    <property type="project" value="InterPro"/>
</dbReference>
<dbReference type="SUPFAM" id="SSF47384">
    <property type="entry name" value="Homodimeric domain of signal transducing histidine kinase"/>
    <property type="match status" value="1"/>
</dbReference>
<dbReference type="EMBL" id="FWEV01000321">
    <property type="protein sequence ID" value="SLM32540.1"/>
    <property type="molecule type" value="Genomic_DNA"/>
</dbReference>
<evidence type="ECO:0000313" key="15">
    <source>
        <dbReference type="Proteomes" id="UP000191931"/>
    </source>
</evidence>
<dbReference type="SUPFAM" id="SSF55785">
    <property type="entry name" value="PYP-like sensor domain (PAS domain)"/>
    <property type="match status" value="1"/>
</dbReference>
<comment type="catalytic activity">
    <reaction evidence="1">
        <text>ATP + protein L-histidine = ADP + protein N-phospho-L-histidine.</text>
        <dbReference type="EC" id="2.7.13.3"/>
    </reaction>
</comment>
<dbReference type="PRINTS" id="PR00344">
    <property type="entry name" value="BCTRLSENSOR"/>
</dbReference>
<dbReference type="InterPro" id="IPR036890">
    <property type="entry name" value="HATPase_C_sf"/>
</dbReference>
<dbReference type="Pfam" id="PF00072">
    <property type="entry name" value="Response_reg"/>
    <property type="match status" value="1"/>
</dbReference>
<sequence length="775" mass="87233">MIQKRSSSKKTDREPLLARSPASSISRQLAISLGLTVVSVLLVVFLVGSIFSYKYHLNQLNERGNELIRDLAGIFRNPMWNLDFATIKQTGDLAFRNDLVDEIVIVFFDAKRENVIFSKDKSESSSWLNLSQDITFNDKAIGNVKIGVTTNAIRKSLYSFLSYFSVVLFLIFISILLATRFFIKRYLNAPLDQLNTVLYSYSRGNYTIPHSPFTNREFQRVGAVLYHMGETIRQQIEKLSQADRLFNNIKEMIFRMRIPEGYCEYVNPAVEDVLGYSVEAVKSTPDILVKIIHPDFREELSKVWKNILENKLAPSYVYKILDSEGKTRWIHQSNIAIRDDNGKIVAIEGCCTNITEQKIARMEKAKLEAQLRQSQKMEAIGQLAGGIAHDFNNILGMIMGNLTLAKSDITEDHPAFPRLDAIGIASKRAKDVVAQILSFGRKKEFKHKPVKVDTVLNEALVLLRATISRNITIDLYMENQLPFIKGDATQLHQVFINIATNAVHAMEEKGGGTLTIEASRAKNFNSPFSSKDDSETAWLQIYTPPPINNLPDDGYIKVIFTDTGCGIDPAIRENILDPYFTTKAPDKGTGLGLSVVHGIVKNMDGHIIIESAPGKGTRIAIFFPSLSVIHHEDESVFKSPQKEISKPEEVMVLFVDDEEMLQEMCSHALEHFGYKVKSHICPADALKEFRQNPSQFNIMLTDMNMPLLSGEELITEVLAIQPELPVIACSGDSTSFDLDKIKAKGTVTFLEKPYDIYQLSDVIQETLRISIKSKK</sequence>
<feature type="transmembrane region" description="Helical" evidence="8">
    <location>
        <begin position="160"/>
        <end position="183"/>
    </location>
</feature>
<organism evidence="14 15">
    <name type="scientific">Desulfamplus magnetovallimortis</name>
    <dbReference type="NCBI Taxonomy" id="1246637"/>
    <lineage>
        <taxon>Bacteria</taxon>
        <taxon>Pseudomonadati</taxon>
        <taxon>Thermodesulfobacteriota</taxon>
        <taxon>Desulfobacteria</taxon>
        <taxon>Desulfobacterales</taxon>
        <taxon>Desulfobacteraceae</taxon>
        <taxon>Desulfamplus</taxon>
    </lineage>
</organism>
<dbReference type="OrthoDB" id="5487437at2"/>
<dbReference type="CDD" id="cd00130">
    <property type="entry name" value="PAS"/>
    <property type="match status" value="1"/>
</dbReference>
<dbReference type="PROSITE" id="PS50885">
    <property type="entry name" value="HAMP"/>
    <property type="match status" value="1"/>
</dbReference>
<evidence type="ECO:0000259" key="10">
    <source>
        <dbReference type="PROSITE" id="PS50110"/>
    </source>
</evidence>
<dbReference type="RefSeq" id="WP_080802442.1">
    <property type="nucleotide sequence ID" value="NZ_LT828543.1"/>
</dbReference>
<dbReference type="InterPro" id="IPR011006">
    <property type="entry name" value="CheY-like_superfamily"/>
</dbReference>
<evidence type="ECO:0000259" key="13">
    <source>
        <dbReference type="PROSITE" id="PS50885"/>
    </source>
</evidence>
<keyword evidence="8" id="KW-0472">Membrane</keyword>
<dbReference type="InterPro" id="IPR013655">
    <property type="entry name" value="PAS_fold_3"/>
</dbReference>
<name>A0A1W1HJA1_9BACT</name>
<dbReference type="STRING" id="1246637.MTBBW1_760004"/>
<feature type="domain" description="Response regulatory" evidence="10">
    <location>
        <begin position="651"/>
        <end position="767"/>
    </location>
</feature>
<evidence type="ECO:0000313" key="14">
    <source>
        <dbReference type="EMBL" id="SLM32540.1"/>
    </source>
</evidence>
<comment type="subcellular location">
    <subcellularLocation>
        <location evidence="2">Membrane</location>
    </subcellularLocation>
</comment>
<dbReference type="Pfam" id="PF08447">
    <property type="entry name" value="PAS_3"/>
    <property type="match status" value="1"/>
</dbReference>
<dbReference type="Gene3D" id="1.10.287.130">
    <property type="match status" value="1"/>
</dbReference>
<dbReference type="InterPro" id="IPR001789">
    <property type="entry name" value="Sig_transdc_resp-reg_receiver"/>
</dbReference>